<feature type="chain" id="PRO_5037986695" description="WSC domain-containing protein" evidence="11">
    <location>
        <begin position="25"/>
        <end position="427"/>
    </location>
</feature>
<keyword evidence="7" id="KW-0325">Glycoprotein</keyword>
<feature type="region of interest" description="Disordered" evidence="9">
    <location>
        <begin position="397"/>
        <end position="416"/>
    </location>
</feature>
<dbReference type="Gene3D" id="2.10.70.10">
    <property type="entry name" value="Complement Module, domain 1"/>
    <property type="match status" value="1"/>
</dbReference>
<keyword evidence="3 11" id="KW-0732">Signal</keyword>
<dbReference type="Pfam" id="PF00084">
    <property type="entry name" value="Sushi"/>
    <property type="match status" value="1"/>
</dbReference>
<protein>
    <recommendedName>
        <fullName evidence="16">WSC domain-containing protein</fullName>
    </recommendedName>
</protein>
<dbReference type="PANTHER" id="PTHR24269">
    <property type="entry name" value="KREMEN PROTEIN"/>
    <property type="match status" value="1"/>
</dbReference>
<evidence type="ECO:0000256" key="10">
    <source>
        <dbReference type="SAM" id="Phobius"/>
    </source>
</evidence>
<dbReference type="InterPro" id="IPR000436">
    <property type="entry name" value="Sushi_SCR_CCP_dom"/>
</dbReference>
<evidence type="ECO:0000256" key="9">
    <source>
        <dbReference type="SAM" id="MobiDB-lite"/>
    </source>
</evidence>
<dbReference type="CDD" id="cd00033">
    <property type="entry name" value="CCP"/>
    <property type="match status" value="1"/>
</dbReference>
<dbReference type="EnsemblMetazoa" id="XM_038199022.1">
    <property type="protein sequence ID" value="XP_038054950.1"/>
    <property type="gene ID" value="LOC119727159"/>
</dbReference>
<dbReference type="OrthoDB" id="6064659at2759"/>
<evidence type="ECO:0000256" key="5">
    <source>
        <dbReference type="ARBA" id="ARBA00023136"/>
    </source>
</evidence>
<dbReference type="AlphaFoldDB" id="A0A913ZUM2"/>
<evidence type="ECO:0000256" key="2">
    <source>
        <dbReference type="ARBA" id="ARBA00022692"/>
    </source>
</evidence>
<dbReference type="SUPFAM" id="SSF57535">
    <property type="entry name" value="Complement control module/SCR domain"/>
    <property type="match status" value="1"/>
</dbReference>
<feature type="transmembrane region" description="Helical" evidence="10">
    <location>
        <begin position="265"/>
        <end position="287"/>
    </location>
</feature>
<name>A0A913ZUM2_PATMI</name>
<evidence type="ECO:0000259" key="12">
    <source>
        <dbReference type="PROSITE" id="PS50923"/>
    </source>
</evidence>
<accession>A0A913ZUM2</accession>
<dbReference type="Proteomes" id="UP000887568">
    <property type="component" value="Unplaced"/>
</dbReference>
<dbReference type="SMART" id="SM00321">
    <property type="entry name" value="WSC"/>
    <property type="match status" value="1"/>
</dbReference>
<sequence length="427" mass="46853">MTKMGEKMFRLRLLHAILWKMTFQLTFVTSKQQNLPGYLGCFGDSTDRALPAISESSNEQFVERCFRHCLEPTQFKYAGLEYSYECYCGNNEDYDKHGEKPESDCQDSCAGNSNQICGDSWSLSVYRVSDGVCSNDIGPPTKGEHAITNPRSLSYNLNNFKFFGTRVDFSCDPGYTLHGASSIECIATDYNNVTWSDSVPTCEVSTNTTIPTTSAPTTTHLQSTVTDSLMTSGNSTTDRTPSSTDFPSETPGDNEPNTGALQTGAIVGIAVGAGVLTTLILLVVLLCKKRRKRNKKSPDVRGVTFGDSYTNNAYALPEIVSQSITDQSTMPIYSQVIKNKTDSDDVYATPDDITSPDDNENVPSDQPKGVAPSRDQESGWVENTLYMCESFPAEPTTRVNYSDGQTNSGPPLTMEGKPGWVENIIYE</sequence>
<feature type="compositionally biased region" description="Polar residues" evidence="9">
    <location>
        <begin position="225"/>
        <end position="247"/>
    </location>
</feature>
<dbReference type="PROSITE" id="PS50923">
    <property type="entry name" value="SUSHI"/>
    <property type="match status" value="1"/>
</dbReference>
<dbReference type="GeneID" id="119727159"/>
<organism evidence="14 15">
    <name type="scientific">Patiria miniata</name>
    <name type="common">Bat star</name>
    <name type="synonym">Asterina miniata</name>
    <dbReference type="NCBI Taxonomy" id="46514"/>
    <lineage>
        <taxon>Eukaryota</taxon>
        <taxon>Metazoa</taxon>
        <taxon>Echinodermata</taxon>
        <taxon>Eleutherozoa</taxon>
        <taxon>Asterozoa</taxon>
        <taxon>Asteroidea</taxon>
        <taxon>Valvatacea</taxon>
        <taxon>Valvatida</taxon>
        <taxon>Asterinidae</taxon>
        <taxon>Patiria</taxon>
    </lineage>
</organism>
<proteinExistence type="predicted"/>
<dbReference type="OMA" id="MTPMIFC"/>
<dbReference type="Pfam" id="PF01822">
    <property type="entry name" value="WSC"/>
    <property type="match status" value="1"/>
</dbReference>
<keyword evidence="8" id="KW-0768">Sushi</keyword>
<evidence type="ECO:0000256" key="11">
    <source>
        <dbReference type="SAM" id="SignalP"/>
    </source>
</evidence>
<feature type="domain" description="Sushi" evidence="12">
    <location>
        <begin position="131"/>
        <end position="204"/>
    </location>
</feature>
<dbReference type="InterPro" id="IPR035976">
    <property type="entry name" value="Sushi/SCR/CCP_sf"/>
</dbReference>
<feature type="region of interest" description="Disordered" evidence="9">
    <location>
        <begin position="343"/>
        <end position="378"/>
    </location>
</feature>
<reference evidence="14" key="1">
    <citation type="submission" date="2022-11" db="UniProtKB">
        <authorList>
            <consortium name="EnsemblMetazoa"/>
        </authorList>
    </citation>
    <scope>IDENTIFICATION</scope>
</reference>
<dbReference type="InterPro" id="IPR051836">
    <property type="entry name" value="Kremen_rcpt"/>
</dbReference>
<evidence type="ECO:0000256" key="6">
    <source>
        <dbReference type="ARBA" id="ARBA00023157"/>
    </source>
</evidence>
<dbReference type="PROSITE" id="PS51212">
    <property type="entry name" value="WSC"/>
    <property type="match status" value="1"/>
</dbReference>
<feature type="region of interest" description="Disordered" evidence="9">
    <location>
        <begin position="225"/>
        <end position="259"/>
    </location>
</feature>
<evidence type="ECO:0008006" key="16">
    <source>
        <dbReference type="Google" id="ProtNLM"/>
    </source>
</evidence>
<comment type="caution">
    <text evidence="8">Lacks conserved residue(s) required for the propagation of feature annotation.</text>
</comment>
<comment type="subcellular location">
    <subcellularLocation>
        <location evidence="1">Membrane</location>
        <topology evidence="1">Single-pass membrane protein</topology>
    </subcellularLocation>
</comment>
<keyword evidence="6" id="KW-1015">Disulfide bond</keyword>
<evidence type="ECO:0000313" key="14">
    <source>
        <dbReference type="EnsemblMetazoa" id="XP_038054950.1"/>
    </source>
</evidence>
<dbReference type="RefSeq" id="XP_038054950.1">
    <property type="nucleotide sequence ID" value="XM_038199022.1"/>
</dbReference>
<dbReference type="InterPro" id="IPR002889">
    <property type="entry name" value="WSC_carb-bd"/>
</dbReference>
<evidence type="ECO:0000256" key="7">
    <source>
        <dbReference type="ARBA" id="ARBA00023180"/>
    </source>
</evidence>
<evidence type="ECO:0000256" key="1">
    <source>
        <dbReference type="ARBA" id="ARBA00004167"/>
    </source>
</evidence>
<keyword evidence="4 10" id="KW-1133">Transmembrane helix</keyword>
<evidence type="ECO:0000256" key="8">
    <source>
        <dbReference type="PROSITE-ProRule" id="PRU00302"/>
    </source>
</evidence>
<keyword evidence="15" id="KW-1185">Reference proteome</keyword>
<feature type="compositionally biased region" description="Polar residues" evidence="9">
    <location>
        <begin position="397"/>
        <end position="410"/>
    </location>
</feature>
<evidence type="ECO:0000259" key="13">
    <source>
        <dbReference type="PROSITE" id="PS51212"/>
    </source>
</evidence>
<dbReference type="SMART" id="SM00032">
    <property type="entry name" value="CCP"/>
    <property type="match status" value="1"/>
</dbReference>
<keyword evidence="2 10" id="KW-0812">Transmembrane</keyword>
<keyword evidence="5 10" id="KW-0472">Membrane</keyword>
<feature type="domain" description="WSC" evidence="13">
    <location>
        <begin position="35"/>
        <end position="129"/>
    </location>
</feature>
<feature type="signal peptide" evidence="11">
    <location>
        <begin position="1"/>
        <end position="24"/>
    </location>
</feature>
<evidence type="ECO:0000256" key="3">
    <source>
        <dbReference type="ARBA" id="ARBA00022729"/>
    </source>
</evidence>
<evidence type="ECO:0000313" key="15">
    <source>
        <dbReference type="Proteomes" id="UP000887568"/>
    </source>
</evidence>
<dbReference type="GO" id="GO:0005886">
    <property type="term" value="C:plasma membrane"/>
    <property type="evidence" value="ECO:0007669"/>
    <property type="project" value="TreeGrafter"/>
</dbReference>
<evidence type="ECO:0000256" key="4">
    <source>
        <dbReference type="ARBA" id="ARBA00022989"/>
    </source>
</evidence>
<dbReference type="PANTHER" id="PTHR24269:SF16">
    <property type="entry name" value="PROTEIN SLG1"/>
    <property type="match status" value="1"/>
</dbReference>